<dbReference type="EMBL" id="MVGT01000481">
    <property type="protein sequence ID" value="OVA16631.1"/>
    <property type="molecule type" value="Genomic_DNA"/>
</dbReference>
<name>A0A200R1R6_MACCD</name>
<dbReference type="OrthoDB" id="913780at2759"/>
<evidence type="ECO:0000256" key="2">
    <source>
        <dbReference type="SAM" id="MobiDB-lite"/>
    </source>
</evidence>
<dbReference type="InterPro" id="IPR036249">
    <property type="entry name" value="Thioredoxin-like_sf"/>
</dbReference>
<organism evidence="3 4">
    <name type="scientific">Macleaya cordata</name>
    <name type="common">Five-seeded plume-poppy</name>
    <name type="synonym">Bocconia cordata</name>
    <dbReference type="NCBI Taxonomy" id="56857"/>
    <lineage>
        <taxon>Eukaryota</taxon>
        <taxon>Viridiplantae</taxon>
        <taxon>Streptophyta</taxon>
        <taxon>Embryophyta</taxon>
        <taxon>Tracheophyta</taxon>
        <taxon>Spermatophyta</taxon>
        <taxon>Magnoliopsida</taxon>
        <taxon>Ranunculales</taxon>
        <taxon>Papaveraceae</taxon>
        <taxon>Papaveroideae</taxon>
        <taxon>Macleaya</taxon>
    </lineage>
</organism>
<dbReference type="Proteomes" id="UP000195402">
    <property type="component" value="Unassembled WGS sequence"/>
</dbReference>
<reference evidence="3 4" key="1">
    <citation type="journal article" date="2017" name="Mol. Plant">
        <title>The Genome of Medicinal Plant Macleaya cordata Provides New Insights into Benzylisoquinoline Alkaloids Metabolism.</title>
        <authorList>
            <person name="Liu X."/>
            <person name="Liu Y."/>
            <person name="Huang P."/>
            <person name="Ma Y."/>
            <person name="Qing Z."/>
            <person name="Tang Q."/>
            <person name="Cao H."/>
            <person name="Cheng P."/>
            <person name="Zheng Y."/>
            <person name="Yuan Z."/>
            <person name="Zhou Y."/>
            <person name="Liu J."/>
            <person name="Tang Z."/>
            <person name="Zhuo Y."/>
            <person name="Zhang Y."/>
            <person name="Yu L."/>
            <person name="Huang J."/>
            <person name="Yang P."/>
            <person name="Peng Q."/>
            <person name="Zhang J."/>
            <person name="Jiang W."/>
            <person name="Zhang Z."/>
            <person name="Lin K."/>
            <person name="Ro D.K."/>
            <person name="Chen X."/>
            <person name="Xiong X."/>
            <person name="Shang Y."/>
            <person name="Huang S."/>
            <person name="Zeng J."/>
        </authorList>
    </citation>
    <scope>NUCLEOTIDE SEQUENCE [LARGE SCALE GENOMIC DNA]</scope>
    <source>
        <strain evidence="4">cv. BLH2017</strain>
        <tissue evidence="3">Root</tissue>
    </source>
</reference>
<evidence type="ECO:0000313" key="3">
    <source>
        <dbReference type="EMBL" id="OVA16631.1"/>
    </source>
</evidence>
<keyword evidence="1" id="KW-0175">Coiled coil</keyword>
<dbReference type="CDD" id="cd02980">
    <property type="entry name" value="TRX_Fd_family"/>
    <property type="match status" value="1"/>
</dbReference>
<keyword evidence="4" id="KW-1185">Reference proteome</keyword>
<evidence type="ECO:0008006" key="5">
    <source>
        <dbReference type="Google" id="ProtNLM"/>
    </source>
</evidence>
<proteinExistence type="predicted"/>
<dbReference type="STRING" id="56857.A0A200R1R6"/>
<evidence type="ECO:0000313" key="4">
    <source>
        <dbReference type="Proteomes" id="UP000195402"/>
    </source>
</evidence>
<comment type="caution">
    <text evidence="3">The sequence shown here is derived from an EMBL/GenBank/DDBJ whole genome shotgun (WGS) entry which is preliminary data.</text>
</comment>
<dbReference type="Gene3D" id="3.40.30.10">
    <property type="entry name" value="Glutaredoxin"/>
    <property type="match status" value="1"/>
</dbReference>
<dbReference type="FunCoup" id="A0A200R1R6">
    <property type="interactions" value="128"/>
</dbReference>
<dbReference type="InParanoid" id="A0A200R1R6"/>
<dbReference type="SUPFAM" id="SSF52833">
    <property type="entry name" value="Thioredoxin-like"/>
    <property type="match status" value="1"/>
</dbReference>
<accession>A0A200R1R6</accession>
<sequence>MEISGVVNRPLPCFSGAGFDTHSSKPSFCCLSFDAGNQFPVDSKISVKPRKFPGISTSGFSDQGHLQYYVSPKSGTKKKEKKNLEMATIKKKLKLVKGLSKDLSMFSSLGFGLETEDGLISEVKGKNLSEASEILLAQLQLLKAEEKEMKRKKKEEKARLKAIQMKTKVDCESSSSSSESSDSECGEVVNMSCLRSGTTTEPKVDESQETVLEEKTSTSPISLLIQEQRKEEIVEGSSMNSRQDCCTGSSSTSCSSSGSSPIVQRSEAAVMASSSERIEVCMGGKCKKSGAAELLEEFEKKLGIGGGVAVVGCKCMGKCRDGPNVRVLNQCNSGNVEQTVKEEDVVRSPLTNPLCVGVGLEDVGLIVANFFGDQERKDMGLMAA</sequence>
<dbReference type="OMA" id="KNGPNIR"/>
<protein>
    <recommendedName>
        <fullName evidence="5">Thioredoxin-like fold</fullName>
    </recommendedName>
</protein>
<feature type="compositionally biased region" description="Basic and acidic residues" evidence="2">
    <location>
        <begin position="202"/>
        <end position="216"/>
    </location>
</feature>
<dbReference type="AlphaFoldDB" id="A0A200R1R6"/>
<feature type="region of interest" description="Disordered" evidence="2">
    <location>
        <begin position="196"/>
        <end position="218"/>
    </location>
</feature>
<gene>
    <name evidence="3" type="ORF">BVC80_1543g65</name>
</gene>
<evidence type="ECO:0000256" key="1">
    <source>
        <dbReference type="SAM" id="Coils"/>
    </source>
</evidence>
<feature type="coiled-coil region" evidence="1">
    <location>
        <begin position="132"/>
        <end position="166"/>
    </location>
</feature>